<dbReference type="EMBL" id="CAJPVJ010018531">
    <property type="protein sequence ID" value="CAG2177004.1"/>
    <property type="molecule type" value="Genomic_DNA"/>
</dbReference>
<reference evidence="1" key="1">
    <citation type="submission" date="2020-11" db="EMBL/GenBank/DDBJ databases">
        <authorList>
            <person name="Tran Van P."/>
        </authorList>
    </citation>
    <scope>NUCLEOTIDE SEQUENCE</scope>
</reference>
<gene>
    <name evidence="1" type="ORF">ONB1V03_LOCUS16437</name>
</gene>
<sequence length="134" mass="14541">HYKADHKGPVPVDHQRVLDKASKDLAAFKKSPYTEADCKTKAAFSAKATQLTTAITGAQQQMDTIMAQKDKIPAQFQTALTKLQTDLKTFKTNKESLNSKVQSGKIDLPAACQQALAMVEQLKKDLQAVLPAAG</sequence>
<dbReference type="EMBL" id="OC933356">
    <property type="protein sequence ID" value="CAD7659866.1"/>
    <property type="molecule type" value="Genomic_DNA"/>
</dbReference>
<evidence type="ECO:0000313" key="1">
    <source>
        <dbReference type="EMBL" id="CAD7659866.1"/>
    </source>
</evidence>
<proteinExistence type="predicted"/>
<dbReference type="Proteomes" id="UP000728032">
    <property type="component" value="Unassembled WGS sequence"/>
</dbReference>
<keyword evidence="2" id="KW-1185">Reference proteome</keyword>
<dbReference type="OrthoDB" id="6530954at2759"/>
<feature type="non-terminal residue" evidence="1">
    <location>
        <position position="134"/>
    </location>
</feature>
<protein>
    <submittedName>
        <fullName evidence="1">Uncharacterized protein</fullName>
    </submittedName>
</protein>
<name>A0A7R9MIG8_9ACAR</name>
<organism evidence="1">
    <name type="scientific">Oppiella nova</name>
    <dbReference type="NCBI Taxonomy" id="334625"/>
    <lineage>
        <taxon>Eukaryota</taxon>
        <taxon>Metazoa</taxon>
        <taxon>Ecdysozoa</taxon>
        <taxon>Arthropoda</taxon>
        <taxon>Chelicerata</taxon>
        <taxon>Arachnida</taxon>
        <taxon>Acari</taxon>
        <taxon>Acariformes</taxon>
        <taxon>Sarcoptiformes</taxon>
        <taxon>Oribatida</taxon>
        <taxon>Brachypylina</taxon>
        <taxon>Oppioidea</taxon>
        <taxon>Oppiidae</taxon>
        <taxon>Oppiella</taxon>
    </lineage>
</organism>
<accession>A0A7R9MIG8</accession>
<evidence type="ECO:0000313" key="2">
    <source>
        <dbReference type="Proteomes" id="UP000728032"/>
    </source>
</evidence>
<dbReference type="AlphaFoldDB" id="A0A7R9MIG8"/>